<organism evidence="1 2">
    <name type="scientific">Panagrolaimus sp. JU765</name>
    <dbReference type="NCBI Taxonomy" id="591449"/>
    <lineage>
        <taxon>Eukaryota</taxon>
        <taxon>Metazoa</taxon>
        <taxon>Ecdysozoa</taxon>
        <taxon>Nematoda</taxon>
        <taxon>Chromadorea</taxon>
        <taxon>Rhabditida</taxon>
        <taxon>Tylenchina</taxon>
        <taxon>Panagrolaimomorpha</taxon>
        <taxon>Panagrolaimoidea</taxon>
        <taxon>Panagrolaimidae</taxon>
        <taxon>Panagrolaimus</taxon>
    </lineage>
</organism>
<protein>
    <submittedName>
        <fullName evidence="2">ERCC4 domain-containing protein</fullName>
    </submittedName>
</protein>
<name>A0AC34Q008_9BILA</name>
<evidence type="ECO:0000313" key="1">
    <source>
        <dbReference type="Proteomes" id="UP000887576"/>
    </source>
</evidence>
<reference evidence="2" key="1">
    <citation type="submission" date="2022-11" db="UniProtKB">
        <authorList>
            <consortium name="WormBaseParasite"/>
        </authorList>
    </citation>
    <scope>IDENTIFICATION</scope>
</reference>
<accession>A0AC34Q008</accession>
<evidence type="ECO:0000313" key="2">
    <source>
        <dbReference type="WBParaSite" id="JU765_v2.g11676.t1"/>
    </source>
</evidence>
<dbReference type="Proteomes" id="UP000887576">
    <property type="component" value="Unplaced"/>
</dbReference>
<proteinExistence type="predicted"/>
<dbReference type="WBParaSite" id="JU765_v2.g11676.t1">
    <property type="protein sequence ID" value="JU765_v2.g11676.t1"/>
    <property type="gene ID" value="JU765_v2.g11676"/>
</dbReference>
<sequence>MRINKKLGEPEKQQQSPTPENEIVILDDEKNEKEATKDSNPNSNSSAMLVLLNHGDRYSLIKALDDLKPRFVILYHTDICSVRILDTYNALNLDRKLKIYNIYYRGSAEEERYLLSIEKENLAFEKLIREQGVLMIPNEYDVSRESTTKLRDFCLKKDSRATALADEEKSKVIVDMREFNAELPTVLYKNGIDLIAATLEVGDYILSPNFCIERKALDDLAQSLNNGRIFKQIEQMLRHYNQSVLLIESNEKFKNRKVNGGPFQGELSRRSRDTRLLLTMLIRANPKMKILWAGNPRISAGFFEEIKLNEPNPVVDTAVGIRSDDVGELNADESQMDLNQTKKSITKTKVNPVMKRQLEKLPGIGGGEAEKIMLATKFTIPRDVFEADKESLKEIGLSEVQASTLVELFNTDFRYNIR</sequence>